<feature type="modified residue" description="Phosphohistidine" evidence="2">
    <location>
        <position position="217"/>
    </location>
</feature>
<dbReference type="PROSITE" id="PS50894">
    <property type="entry name" value="HPT"/>
    <property type="match status" value="1"/>
</dbReference>
<reference evidence="6" key="1">
    <citation type="journal article" date="2020" name="mSystems">
        <title>Genome- and Community-Level Interaction Insights into Carbon Utilization and Element Cycling Functions of Hydrothermarchaeota in Hydrothermal Sediment.</title>
        <authorList>
            <person name="Zhou Z."/>
            <person name="Liu Y."/>
            <person name="Xu W."/>
            <person name="Pan J."/>
            <person name="Luo Z.H."/>
            <person name="Li M."/>
        </authorList>
    </citation>
    <scope>NUCLEOTIDE SEQUENCE [LARGE SCALE GENOMIC DNA]</scope>
    <source>
        <strain evidence="6">SpSt-855</strain>
    </source>
</reference>
<dbReference type="CDD" id="cd00156">
    <property type="entry name" value="REC"/>
    <property type="match status" value="1"/>
</dbReference>
<evidence type="ECO:0000256" key="1">
    <source>
        <dbReference type="ARBA" id="ARBA00022553"/>
    </source>
</evidence>
<dbReference type="PANTHER" id="PTHR44591">
    <property type="entry name" value="STRESS RESPONSE REGULATOR PROTEIN 1"/>
    <property type="match status" value="1"/>
</dbReference>
<sequence length="271" mass="28742">MKECSSTSLGPGMLPSVTPNIGTLRRVLVIDDDPVSLSVTALLLEAEGVEVEQRTSGESACQEALPAGWQPDLVLTDLQMPGVHGPELAQQLALRWPGAARIAMSAATPRPVEGYIAVLQKPLPLEGLRATLETLCKAVPGASSIPKEAPGGEIRSGSKRQLPALDESVFLKLKSSMQAAALREFLDAMLADAVKRMELIEKALDSGDLAAAKREAHTLRGAAGMAGAWALKEAARSLEVEVDSLDDLKHGLARLKSEYQRVSVILASKLL</sequence>
<gene>
    <name evidence="6" type="ORF">ENW50_02800</name>
</gene>
<keyword evidence="1 3" id="KW-0597">Phosphoprotein</keyword>
<dbReference type="InterPro" id="IPR001789">
    <property type="entry name" value="Sig_transdc_resp-reg_receiver"/>
</dbReference>
<evidence type="ECO:0000259" key="4">
    <source>
        <dbReference type="PROSITE" id="PS50110"/>
    </source>
</evidence>
<dbReference type="InterPro" id="IPR008207">
    <property type="entry name" value="Sig_transdc_His_kin_Hpt_dom"/>
</dbReference>
<dbReference type="GO" id="GO:0004672">
    <property type="term" value="F:protein kinase activity"/>
    <property type="evidence" value="ECO:0007669"/>
    <property type="project" value="UniProtKB-ARBA"/>
</dbReference>
<dbReference type="AlphaFoldDB" id="A0A7V4XR33"/>
<dbReference type="PANTHER" id="PTHR44591:SF21">
    <property type="entry name" value="TWO-COMPONENT RESPONSE REGULATOR"/>
    <property type="match status" value="1"/>
</dbReference>
<dbReference type="GO" id="GO:0000160">
    <property type="term" value="P:phosphorelay signal transduction system"/>
    <property type="evidence" value="ECO:0007669"/>
    <property type="project" value="InterPro"/>
</dbReference>
<feature type="modified residue" description="4-aspartylphosphate" evidence="3">
    <location>
        <position position="77"/>
    </location>
</feature>
<dbReference type="Pfam" id="PF00072">
    <property type="entry name" value="Response_reg"/>
    <property type="match status" value="1"/>
</dbReference>
<dbReference type="InterPro" id="IPR011006">
    <property type="entry name" value="CheY-like_superfamily"/>
</dbReference>
<name>A0A7V4XR33_9BACT</name>
<dbReference type="SMART" id="SM00448">
    <property type="entry name" value="REC"/>
    <property type="match status" value="1"/>
</dbReference>
<dbReference type="InterPro" id="IPR050595">
    <property type="entry name" value="Bact_response_regulator"/>
</dbReference>
<evidence type="ECO:0000259" key="5">
    <source>
        <dbReference type="PROSITE" id="PS50894"/>
    </source>
</evidence>
<dbReference type="Pfam" id="PF01627">
    <property type="entry name" value="Hpt"/>
    <property type="match status" value="1"/>
</dbReference>
<dbReference type="SUPFAM" id="SSF47226">
    <property type="entry name" value="Histidine-containing phosphotransfer domain, HPT domain"/>
    <property type="match status" value="1"/>
</dbReference>
<accession>A0A7V4XR33</accession>
<dbReference type="Gene3D" id="1.20.120.160">
    <property type="entry name" value="HPT domain"/>
    <property type="match status" value="1"/>
</dbReference>
<organism evidence="6">
    <name type="scientific">Acidobacterium capsulatum</name>
    <dbReference type="NCBI Taxonomy" id="33075"/>
    <lineage>
        <taxon>Bacteria</taxon>
        <taxon>Pseudomonadati</taxon>
        <taxon>Acidobacteriota</taxon>
        <taxon>Terriglobia</taxon>
        <taxon>Terriglobales</taxon>
        <taxon>Acidobacteriaceae</taxon>
        <taxon>Acidobacterium</taxon>
    </lineage>
</organism>
<evidence type="ECO:0000256" key="3">
    <source>
        <dbReference type="PROSITE-ProRule" id="PRU00169"/>
    </source>
</evidence>
<dbReference type="Gene3D" id="3.40.50.2300">
    <property type="match status" value="1"/>
</dbReference>
<evidence type="ECO:0000313" key="6">
    <source>
        <dbReference type="EMBL" id="HGY93608.1"/>
    </source>
</evidence>
<dbReference type="EMBL" id="DTKL01000016">
    <property type="protein sequence ID" value="HGY93608.1"/>
    <property type="molecule type" value="Genomic_DNA"/>
</dbReference>
<dbReference type="PROSITE" id="PS50110">
    <property type="entry name" value="RESPONSE_REGULATORY"/>
    <property type="match status" value="1"/>
</dbReference>
<comment type="caution">
    <text evidence="6">The sequence shown here is derived from an EMBL/GenBank/DDBJ whole genome shotgun (WGS) entry which is preliminary data.</text>
</comment>
<feature type="domain" description="Response regulatory" evidence="4">
    <location>
        <begin position="26"/>
        <end position="136"/>
    </location>
</feature>
<dbReference type="SUPFAM" id="SSF52172">
    <property type="entry name" value="CheY-like"/>
    <property type="match status" value="1"/>
</dbReference>
<proteinExistence type="predicted"/>
<dbReference type="InterPro" id="IPR036641">
    <property type="entry name" value="HPT_dom_sf"/>
</dbReference>
<feature type="domain" description="HPt" evidence="5">
    <location>
        <begin position="178"/>
        <end position="271"/>
    </location>
</feature>
<evidence type="ECO:0000256" key="2">
    <source>
        <dbReference type="PROSITE-ProRule" id="PRU00110"/>
    </source>
</evidence>
<protein>
    <submittedName>
        <fullName evidence="6">Response regulator</fullName>
    </submittedName>
</protein>